<reference evidence="1" key="2">
    <citation type="journal article" date="2015" name="Fish Shellfish Immunol.">
        <title>Early steps in the European eel (Anguilla anguilla)-Vibrio vulnificus interaction in the gills: Role of the RtxA13 toxin.</title>
        <authorList>
            <person name="Callol A."/>
            <person name="Pajuelo D."/>
            <person name="Ebbesson L."/>
            <person name="Teles M."/>
            <person name="MacKenzie S."/>
            <person name="Amaro C."/>
        </authorList>
    </citation>
    <scope>NUCLEOTIDE SEQUENCE</scope>
</reference>
<dbReference type="AlphaFoldDB" id="A0A0E9WQS7"/>
<sequence length="49" mass="5292">MLTIECQRAILADWQFLGLIKQSEHLCLGFNLGKMTSEQGVLASGPTAA</sequence>
<organism evidence="1">
    <name type="scientific">Anguilla anguilla</name>
    <name type="common">European freshwater eel</name>
    <name type="synonym">Muraena anguilla</name>
    <dbReference type="NCBI Taxonomy" id="7936"/>
    <lineage>
        <taxon>Eukaryota</taxon>
        <taxon>Metazoa</taxon>
        <taxon>Chordata</taxon>
        <taxon>Craniata</taxon>
        <taxon>Vertebrata</taxon>
        <taxon>Euteleostomi</taxon>
        <taxon>Actinopterygii</taxon>
        <taxon>Neopterygii</taxon>
        <taxon>Teleostei</taxon>
        <taxon>Anguilliformes</taxon>
        <taxon>Anguillidae</taxon>
        <taxon>Anguilla</taxon>
    </lineage>
</organism>
<accession>A0A0E9WQS7</accession>
<proteinExistence type="predicted"/>
<reference evidence="1" key="1">
    <citation type="submission" date="2014-11" db="EMBL/GenBank/DDBJ databases">
        <authorList>
            <person name="Amaro Gonzalez C."/>
        </authorList>
    </citation>
    <scope>NUCLEOTIDE SEQUENCE</scope>
</reference>
<protein>
    <submittedName>
        <fullName evidence="1">Uncharacterized protein</fullName>
    </submittedName>
</protein>
<dbReference type="EMBL" id="GBXM01016657">
    <property type="protein sequence ID" value="JAH91920.1"/>
    <property type="molecule type" value="Transcribed_RNA"/>
</dbReference>
<evidence type="ECO:0000313" key="1">
    <source>
        <dbReference type="EMBL" id="JAH91920.1"/>
    </source>
</evidence>
<name>A0A0E9WQS7_ANGAN</name>